<evidence type="ECO:0000313" key="4">
    <source>
        <dbReference type="EMBL" id="PSK89360.1"/>
    </source>
</evidence>
<proteinExistence type="predicted"/>
<feature type="domain" description="DUF3857" evidence="3">
    <location>
        <begin position="70"/>
        <end position="196"/>
    </location>
</feature>
<dbReference type="Proteomes" id="UP000240572">
    <property type="component" value="Unassembled WGS sequence"/>
</dbReference>
<keyword evidence="5" id="KW-1185">Reference proteome</keyword>
<dbReference type="InterPro" id="IPR002931">
    <property type="entry name" value="Transglutaminase-like"/>
</dbReference>
<feature type="domain" description="Transglutaminase-like" evidence="2">
    <location>
        <begin position="303"/>
        <end position="379"/>
    </location>
</feature>
<dbReference type="Pfam" id="PF12969">
    <property type="entry name" value="DUF3857"/>
    <property type="match status" value="1"/>
</dbReference>
<gene>
    <name evidence="4" type="ORF">B0I18_112162</name>
</gene>
<dbReference type="InterPro" id="IPR038765">
    <property type="entry name" value="Papain-like_cys_pep_sf"/>
</dbReference>
<dbReference type="Pfam" id="PF01841">
    <property type="entry name" value="Transglut_core"/>
    <property type="match status" value="1"/>
</dbReference>
<dbReference type="AlphaFoldDB" id="A0A2P8CWP2"/>
<evidence type="ECO:0000256" key="1">
    <source>
        <dbReference type="SAM" id="SignalP"/>
    </source>
</evidence>
<dbReference type="SUPFAM" id="SSF54001">
    <property type="entry name" value="Cysteine proteinases"/>
    <property type="match status" value="1"/>
</dbReference>
<keyword evidence="1" id="KW-0732">Signal</keyword>
<evidence type="ECO:0000259" key="3">
    <source>
        <dbReference type="Pfam" id="PF12969"/>
    </source>
</evidence>
<reference evidence="4 5" key="1">
    <citation type="submission" date="2018-03" db="EMBL/GenBank/DDBJ databases">
        <title>Genomic Encyclopedia of Type Strains, Phase III (KMG-III): the genomes of soil and plant-associated and newly described type strains.</title>
        <authorList>
            <person name="Whitman W."/>
        </authorList>
    </citation>
    <scope>NUCLEOTIDE SEQUENCE [LARGE SCALE GENOMIC DNA]</scope>
    <source>
        <strain evidence="4 5">CGMCC 1.12700</strain>
    </source>
</reference>
<sequence>MHPFVSKAALASAFCLVMQGATAQNKASLTDPAQMKTLLQKSVFDIDTSAKAVIIYEKGWFESFESAPVYKLERIVKIIGKDAVDDFARISVPASKRSLVRKVTGETYNLENGEIVKQSVEKADLIKEKITANTRVTKFALPGVKTGSVVHYVYQIDNTGYGLPSWDFQNSYPTLYSEYEINIPTILKYSSVSNTSVPFKEVTRQRSLEDCNACLYNSANGNLGRQTSIWVRRNIPAFRTEPFMSADANYLERVKPTVTSLEYPGYQFLLDNWEHATENVYYKNDESCGQVFKGNAFLLDPVNQIIAGKNGDLEKAKAIYAFVRDHITLKEESFNDYKALSDISEVYKRKEGNSEGINLLLIAMLRKASLEAEPVVLATRASERLHSFIVDINAIDYMIGIVKIGGQDYVLDASDKYMPFGTLPLSCYNGYCRIVSKKPDAVELHPDGLTDKTTTIVSLAPVKDKLLLKVEQKLGNVSGTLLRNELKEDTAKLKEKIQKGLSKLSTPLQLKQYSVNSLKNADLPLVIRYEAELPWNADKDLVYLDPYFDKLCEQNPFTLTTRKFPIELGYLSDNKYVFNFQVPEGYEVDDYPKSSVLKLSQEGLMQLKNTLVYDAENKTFSINCHFNQKTTVYTADNYNQVRTFYDNVIAEQKKKIVLKKNTPAQVH</sequence>
<dbReference type="Gene3D" id="2.60.40.3140">
    <property type="match status" value="1"/>
</dbReference>
<comment type="caution">
    <text evidence="4">The sequence shown here is derived from an EMBL/GenBank/DDBJ whole genome shotgun (WGS) entry which is preliminary data.</text>
</comment>
<dbReference type="OrthoDB" id="98874at2"/>
<dbReference type="EMBL" id="PYGD01000012">
    <property type="protein sequence ID" value="PSK89360.1"/>
    <property type="molecule type" value="Genomic_DNA"/>
</dbReference>
<evidence type="ECO:0000259" key="2">
    <source>
        <dbReference type="Pfam" id="PF01841"/>
    </source>
</evidence>
<dbReference type="Gene3D" id="2.60.120.1130">
    <property type="match status" value="1"/>
</dbReference>
<feature type="chain" id="PRO_5015167536" evidence="1">
    <location>
        <begin position="24"/>
        <end position="667"/>
    </location>
</feature>
<evidence type="ECO:0000313" key="5">
    <source>
        <dbReference type="Proteomes" id="UP000240572"/>
    </source>
</evidence>
<protein>
    <submittedName>
        <fullName evidence="4">Transglutaminase superfamily protein</fullName>
    </submittedName>
</protein>
<dbReference type="InterPro" id="IPR024618">
    <property type="entry name" value="DUF3857"/>
</dbReference>
<organism evidence="4 5">
    <name type="scientific">Taibaiella chishuiensis</name>
    <dbReference type="NCBI Taxonomy" id="1434707"/>
    <lineage>
        <taxon>Bacteria</taxon>
        <taxon>Pseudomonadati</taxon>
        <taxon>Bacteroidota</taxon>
        <taxon>Chitinophagia</taxon>
        <taxon>Chitinophagales</taxon>
        <taxon>Chitinophagaceae</taxon>
        <taxon>Taibaiella</taxon>
    </lineage>
</organism>
<accession>A0A2P8CWP2</accession>
<feature type="signal peptide" evidence="1">
    <location>
        <begin position="1"/>
        <end position="23"/>
    </location>
</feature>
<name>A0A2P8CWP2_9BACT</name>
<dbReference type="Gene3D" id="3.10.620.30">
    <property type="match status" value="1"/>
</dbReference>